<reference evidence="1" key="1">
    <citation type="submission" date="2022-10" db="EMBL/GenBank/DDBJ databases">
        <title>Culturing micro-colonial fungi from biological soil crusts in the Mojave desert and describing Neophaeococcomyces mojavensis, and introducing the new genera and species Taxawa tesnikishii.</title>
        <authorList>
            <person name="Kurbessoian T."/>
            <person name="Stajich J.E."/>
        </authorList>
    </citation>
    <scope>NUCLEOTIDE SEQUENCE</scope>
    <source>
        <strain evidence="1">JES_112</strain>
    </source>
</reference>
<dbReference type="EMBL" id="JAPDRQ010000438">
    <property type="protein sequence ID" value="KAJ9649217.1"/>
    <property type="molecule type" value="Genomic_DNA"/>
</dbReference>
<proteinExistence type="predicted"/>
<evidence type="ECO:0000313" key="1">
    <source>
        <dbReference type="EMBL" id="KAJ9649217.1"/>
    </source>
</evidence>
<accession>A0ACC2ZNX5</accession>
<protein>
    <submittedName>
        <fullName evidence="1">Uncharacterized protein</fullName>
    </submittedName>
</protein>
<comment type="caution">
    <text evidence="1">The sequence shown here is derived from an EMBL/GenBank/DDBJ whole genome shotgun (WGS) entry which is preliminary data.</text>
</comment>
<evidence type="ECO:0000313" key="2">
    <source>
        <dbReference type="Proteomes" id="UP001172386"/>
    </source>
</evidence>
<gene>
    <name evidence="1" type="ORF">H2198_010872</name>
</gene>
<organism evidence="1 2">
    <name type="scientific">Neophaeococcomyces mojaviensis</name>
    <dbReference type="NCBI Taxonomy" id="3383035"/>
    <lineage>
        <taxon>Eukaryota</taxon>
        <taxon>Fungi</taxon>
        <taxon>Dikarya</taxon>
        <taxon>Ascomycota</taxon>
        <taxon>Pezizomycotina</taxon>
        <taxon>Eurotiomycetes</taxon>
        <taxon>Chaetothyriomycetidae</taxon>
        <taxon>Chaetothyriales</taxon>
        <taxon>Chaetothyriales incertae sedis</taxon>
        <taxon>Neophaeococcomyces</taxon>
    </lineage>
</organism>
<keyword evidence="2" id="KW-1185">Reference proteome</keyword>
<dbReference type="Proteomes" id="UP001172386">
    <property type="component" value="Unassembled WGS sequence"/>
</dbReference>
<sequence length="577" mass="63058">MRFLIPILISATVLVPQGIADNVQSILEIPNTNAGAAHRIAIVGAGAAGSSAAYHLSQFARDAGLEIPLNITIFESEARVGGRTTTVNALNDPRYPVELGGSIFVEINRILFNATRDFNLPTNARIYESTGSDYDLGIWDGDSFIFTTANSDDDGSLKDRWSGWWDIAKLLWKYGFSPLRLRSLQRATIGRFLNMYDEFFPFLDLTQAAEEADLLSVTGTTGEKMLAAAGISEQFSREIIQASTRVNYAQNLPDFHGLETLVCMSTDGAMSIEGGNWQIFDQMIKHSQAKLRLNSTVTAVNTTTGSPTLTITNSEGATVSESFDTIILAHPYNSSMMTLTPPPAHTPHKDVAYVSLHVTLFTSPFRPSPVYFNLNPPVDSLVPDSILTTVPEALDPHFLGRGVEGVGPTGFWSLSTLHILNPSTDGYIPGVVSSGSIPVENLDMSGKQYLYKIFSPAPLTAEELVELFGWQDDQSLPADLKSNSRTQSHGGTSISALPDTLLTWSHEKVWNSYPYLPPRTEFDCFDVYNCSSTRSVEAEALARKLWYTSAIEPFICTMETSALSGRNIARLIVDGLA</sequence>
<name>A0ACC2ZNX5_9EURO</name>